<dbReference type="Proteomes" id="UP000216361">
    <property type="component" value="Unassembled WGS sequence"/>
</dbReference>
<evidence type="ECO:0000313" key="1">
    <source>
        <dbReference type="EMBL" id="OYQ19266.1"/>
    </source>
</evidence>
<dbReference type="EMBL" id="NOXS01000031">
    <property type="protein sequence ID" value="OYQ19266.1"/>
    <property type="molecule type" value="Genomic_DNA"/>
</dbReference>
<name>A0A255XQJ1_9PROT</name>
<sequence>MHFGTLITSLEGAADGALDRLADAALLAETAVVAARFNESPPDYLRGAAHRFAAQASSEEWMVLMTALERGEDTARAAVTAILHWSLARDQADPSLTSGCGCGGGCHGGG</sequence>
<reference evidence="1 2" key="1">
    <citation type="submission" date="2017-07" db="EMBL/GenBank/DDBJ databases">
        <title>Elstera cyanobacteriorum sp. nov., a novel bacterium isolated from cyanobacterial aggregates in a eutrophic lake.</title>
        <authorList>
            <person name="Cai H."/>
        </authorList>
    </citation>
    <scope>NUCLEOTIDE SEQUENCE [LARGE SCALE GENOMIC DNA]</scope>
    <source>
        <strain evidence="1 2">TH019</strain>
    </source>
</reference>
<dbReference type="AlphaFoldDB" id="A0A255XQJ1"/>
<protein>
    <submittedName>
        <fullName evidence="1">Uncharacterized protein</fullName>
    </submittedName>
</protein>
<evidence type="ECO:0000313" key="2">
    <source>
        <dbReference type="Proteomes" id="UP000216361"/>
    </source>
</evidence>
<comment type="caution">
    <text evidence="1">The sequence shown here is derived from an EMBL/GenBank/DDBJ whole genome shotgun (WGS) entry which is preliminary data.</text>
</comment>
<dbReference type="OrthoDB" id="8453614at2"/>
<dbReference type="RefSeq" id="WP_094408370.1">
    <property type="nucleotide sequence ID" value="NZ_BMJZ01000004.1"/>
</dbReference>
<accession>A0A255XQJ1</accession>
<proteinExistence type="predicted"/>
<keyword evidence="2" id="KW-1185">Reference proteome</keyword>
<gene>
    <name evidence="1" type="ORF">CHR90_07430</name>
</gene>
<organism evidence="1 2">
    <name type="scientific">Elstera cyanobacteriorum</name>
    <dbReference type="NCBI Taxonomy" id="2022747"/>
    <lineage>
        <taxon>Bacteria</taxon>
        <taxon>Pseudomonadati</taxon>
        <taxon>Pseudomonadota</taxon>
        <taxon>Alphaproteobacteria</taxon>
        <taxon>Rhodospirillales</taxon>
        <taxon>Rhodospirillaceae</taxon>
        <taxon>Elstera</taxon>
    </lineage>
</organism>